<dbReference type="PROSITE" id="PS51704">
    <property type="entry name" value="GP_PDE"/>
    <property type="match status" value="1"/>
</dbReference>
<evidence type="ECO:0000259" key="2">
    <source>
        <dbReference type="PROSITE" id="PS51704"/>
    </source>
</evidence>
<evidence type="ECO:0000313" key="4">
    <source>
        <dbReference type="Proteomes" id="UP000243515"/>
    </source>
</evidence>
<dbReference type="Pfam" id="PF03009">
    <property type="entry name" value="GDPD"/>
    <property type="match status" value="2"/>
</dbReference>
<name>A0A232LTL1_9EURO</name>
<dbReference type="OrthoDB" id="1058301at2759"/>
<keyword evidence="1" id="KW-1133">Transmembrane helix</keyword>
<dbReference type="InterPro" id="IPR030395">
    <property type="entry name" value="GP_PDE_dom"/>
</dbReference>
<dbReference type="Gene3D" id="3.20.20.190">
    <property type="entry name" value="Phosphatidylinositol (PI) phosphodiesterase"/>
    <property type="match status" value="2"/>
</dbReference>
<reference evidence="3 4" key="1">
    <citation type="journal article" date="2015" name="Environ. Microbiol.">
        <title>Metagenome sequence of Elaphomyces granulatus from sporocarp tissue reveals Ascomycota ectomycorrhizal fingerprints of genome expansion and a Proteobacteria-rich microbiome.</title>
        <authorList>
            <person name="Quandt C.A."/>
            <person name="Kohler A."/>
            <person name="Hesse C.N."/>
            <person name="Sharpton T.J."/>
            <person name="Martin F."/>
            <person name="Spatafora J.W."/>
        </authorList>
    </citation>
    <scope>NUCLEOTIDE SEQUENCE [LARGE SCALE GENOMIC DNA]</scope>
    <source>
        <strain evidence="3 4">OSC145934</strain>
    </source>
</reference>
<keyword evidence="1" id="KW-0812">Transmembrane</keyword>
<dbReference type="PANTHER" id="PTHR43805">
    <property type="entry name" value="GLYCEROPHOSPHORYL DIESTER PHOSPHODIESTERASE"/>
    <property type="match status" value="1"/>
</dbReference>
<evidence type="ECO:0000256" key="1">
    <source>
        <dbReference type="SAM" id="Phobius"/>
    </source>
</evidence>
<feature type="transmembrane region" description="Helical" evidence="1">
    <location>
        <begin position="232"/>
        <end position="249"/>
    </location>
</feature>
<dbReference type="EMBL" id="NPHW01004807">
    <property type="protein sequence ID" value="OXV07500.1"/>
    <property type="molecule type" value="Genomic_DNA"/>
</dbReference>
<dbReference type="PANTHER" id="PTHR43805:SF1">
    <property type="entry name" value="GP-PDE DOMAIN-CONTAINING PROTEIN"/>
    <property type="match status" value="1"/>
</dbReference>
<gene>
    <name evidence="3" type="ORF">Egran_04735</name>
</gene>
<dbReference type="GO" id="GO:0006629">
    <property type="term" value="P:lipid metabolic process"/>
    <property type="evidence" value="ECO:0007669"/>
    <property type="project" value="InterPro"/>
</dbReference>
<feature type="domain" description="GP-PDE" evidence="2">
    <location>
        <begin position="3"/>
        <end position="277"/>
    </location>
</feature>
<organism evidence="3 4">
    <name type="scientific">Elaphomyces granulatus</name>
    <dbReference type="NCBI Taxonomy" id="519963"/>
    <lineage>
        <taxon>Eukaryota</taxon>
        <taxon>Fungi</taxon>
        <taxon>Dikarya</taxon>
        <taxon>Ascomycota</taxon>
        <taxon>Pezizomycotina</taxon>
        <taxon>Eurotiomycetes</taxon>
        <taxon>Eurotiomycetidae</taxon>
        <taxon>Eurotiales</taxon>
        <taxon>Elaphomycetaceae</taxon>
        <taxon>Elaphomyces</taxon>
    </lineage>
</organism>
<dbReference type="Proteomes" id="UP000243515">
    <property type="component" value="Unassembled WGS sequence"/>
</dbReference>
<accession>A0A232LTL1</accession>
<dbReference type="AlphaFoldDB" id="A0A232LTL1"/>
<keyword evidence="4" id="KW-1185">Reference proteome</keyword>
<dbReference type="SUPFAM" id="SSF51695">
    <property type="entry name" value="PLC-like phosphodiesterases"/>
    <property type="match status" value="1"/>
</dbReference>
<dbReference type="CDD" id="cd08570">
    <property type="entry name" value="GDPD_YPL206cp_fungi"/>
    <property type="match status" value="1"/>
</dbReference>
<evidence type="ECO:0000313" key="3">
    <source>
        <dbReference type="EMBL" id="OXV07500.1"/>
    </source>
</evidence>
<dbReference type="GO" id="GO:0008081">
    <property type="term" value="F:phosphoric diester hydrolase activity"/>
    <property type="evidence" value="ECO:0007669"/>
    <property type="project" value="InterPro"/>
</dbReference>
<dbReference type="InterPro" id="IPR017946">
    <property type="entry name" value="PLC-like_Pdiesterase_TIM-brl"/>
</dbReference>
<proteinExistence type="predicted"/>
<protein>
    <recommendedName>
        <fullName evidence="2">GP-PDE domain-containing protein</fullName>
    </recommendedName>
</protein>
<sequence>MLPQTIAHRGYKKKYPENTMSAFTAAVRVGCHAIETDMHLSRDGVVVISHDATLKRCFGIDRYIIDSDWEYLSSLRTIQEPHEPMPRLADLLEYLASPGLEGIWLLLDIKDNYFPLCNEFLPTFPVVLITFNVCYARKFLKVPGISFNIAQKILMGPLGYRFLDRARAANKLVFVWTVNEPKLMRWWIRKGVDGVITDDPEEFKRIRDSWDGKKLLQGDDDDDDDRISFRQYVELVIIAVVVLLFGWIYRRRHRKRPPLPAVEGQSDSGLDAVFQKA</sequence>
<comment type="caution">
    <text evidence="3">The sequence shown here is derived from an EMBL/GenBank/DDBJ whole genome shotgun (WGS) entry which is preliminary data.</text>
</comment>
<keyword evidence="1" id="KW-0472">Membrane</keyword>